<reference evidence="6" key="1">
    <citation type="submission" date="2021-02" db="EMBL/GenBank/DDBJ databases">
        <title>Psilocybe cubensis genome.</title>
        <authorList>
            <person name="Mckernan K.J."/>
            <person name="Crawford S."/>
            <person name="Trippe A."/>
            <person name="Kane L.T."/>
            <person name="Mclaughlin S."/>
        </authorList>
    </citation>
    <scope>NUCLEOTIDE SEQUENCE [LARGE SCALE GENOMIC DNA]</scope>
    <source>
        <strain evidence="6">MGC-MH-2018</strain>
    </source>
</reference>
<feature type="compositionally biased region" description="Polar residues" evidence="4">
    <location>
        <begin position="476"/>
        <end position="497"/>
    </location>
</feature>
<comment type="caution">
    <text evidence="6">The sequence shown here is derived from an EMBL/GenBank/DDBJ whole genome shotgun (WGS) entry which is preliminary data.</text>
</comment>
<dbReference type="GO" id="GO:0008017">
    <property type="term" value="F:microtubule binding"/>
    <property type="evidence" value="ECO:0007669"/>
    <property type="project" value="InterPro"/>
</dbReference>
<dbReference type="Pfam" id="PF08580">
    <property type="entry name" value="KAR9"/>
    <property type="match status" value="1"/>
</dbReference>
<dbReference type="PROSITE" id="PS51460">
    <property type="entry name" value="GAR"/>
    <property type="match status" value="1"/>
</dbReference>
<feature type="compositionally biased region" description="Low complexity" evidence="4">
    <location>
        <begin position="539"/>
        <end position="567"/>
    </location>
</feature>
<feature type="compositionally biased region" description="Polar residues" evidence="4">
    <location>
        <begin position="580"/>
        <end position="590"/>
    </location>
</feature>
<feature type="region of interest" description="Disordered" evidence="4">
    <location>
        <begin position="1"/>
        <end position="21"/>
    </location>
</feature>
<feature type="compositionally biased region" description="Basic and acidic residues" evidence="4">
    <location>
        <begin position="331"/>
        <end position="342"/>
    </location>
</feature>
<sequence length="878" mass="95744">MGSVSVVSSQSSSYSNPSVSSLNYLPPSSASILSSHSASSSRLSLDLDDEENVTITANRAISKKLGKQKSSEDIRLLAMSTHITELSYAISDIQTRIFEIQELRHKSQSSDGADASTTSIIDQSLMTLDERLETVEKGIKNINETLEPLLQTAATPTVSESGISSDNAALLRKHATLISEWESVQDESEVLREELKEDKWLTVFRTVTDQADGMMSSLEKAVTRCQEFIWQVHRRGADDFQSNGALPSRNDKVSLNYESFSTLLDSYEAKKKHYMPATSKVLSIIDKGVRDRVTKNGETLRRHAESAQRWKNLRERISRTDAEMESTRKLLLNEDGGSEHESTTSGTTSTKNGHLATPPSGSRMSRVSSASSTLSGSISPFRKFARKITGQSKPTSPIAISPLAVSKKTTTSSIELSTSAPPPPSSMRKQRTSVFNSVRGAPPIIPTTPERPSHKHSQSYTPDASPHGPKTEKSEFNPSSTSRSTAPQRQRWNSSTKVEPFDDRNSTIKGLPKRSPSSTGYYANNDDIPPVPPLSTPYRRSLSRASMASSRPWSPVTSSNSTTYSSSQFHHPPVLVPTLRTPSRAQTPSRAITPGLATTPRTRPKTPSHIPAPSKTPRSVSGAKSVGGWDDEDGYFNRSHSPSFSASGVSSASPTAKVHPPRPPSRSMIPVPSVHLHTPSRPSSVMSNFSRSESPTMRFKASAMRAQTPEHALRARAQQVPVFHGTMPRARVSTNKLPPSSFKDGTASRVPSRPGSRAGAYTPSMDQLPLHEYIPGSNFDPLDVEVAAVVNAIPHGLLVERVDPPLKKNQIPKEGEEIKAQYAFSNSLSRKVITCRLTTLARPGRTAEGNTITKKVMCRVGGGWQDLSHYILNRQAGL</sequence>
<feature type="region of interest" description="Disordered" evidence="4">
    <location>
        <begin position="730"/>
        <end position="763"/>
    </location>
</feature>
<feature type="domain" description="GAR" evidence="5">
    <location>
        <begin position="777"/>
        <end position="878"/>
    </location>
</feature>
<dbReference type="InterPro" id="IPR013889">
    <property type="entry name" value="Karyogamy_KAR9"/>
</dbReference>
<dbReference type="GO" id="GO:0005938">
    <property type="term" value="C:cell cortex"/>
    <property type="evidence" value="ECO:0007669"/>
    <property type="project" value="TreeGrafter"/>
</dbReference>
<comment type="subcellular location">
    <subcellularLocation>
        <location evidence="1">Cytoplasm</location>
        <location evidence="1">Cytoskeleton</location>
    </subcellularLocation>
</comment>
<name>A0A8H7XVB1_PSICU</name>
<dbReference type="GO" id="GO:0043332">
    <property type="term" value="C:mating projection tip"/>
    <property type="evidence" value="ECO:0007669"/>
    <property type="project" value="TreeGrafter"/>
</dbReference>
<dbReference type="PANTHER" id="PTHR37271:SF1">
    <property type="entry name" value="KARYOGAMY PROTEIN KAR9"/>
    <property type="match status" value="1"/>
</dbReference>
<evidence type="ECO:0000313" key="6">
    <source>
        <dbReference type="EMBL" id="KAG5166404.1"/>
    </source>
</evidence>
<accession>A0A8H7XVB1</accession>
<evidence type="ECO:0000256" key="3">
    <source>
        <dbReference type="ARBA" id="ARBA00023212"/>
    </source>
</evidence>
<evidence type="ECO:0000256" key="1">
    <source>
        <dbReference type="ARBA" id="ARBA00004245"/>
    </source>
</evidence>
<evidence type="ECO:0000256" key="2">
    <source>
        <dbReference type="ARBA" id="ARBA00022490"/>
    </source>
</evidence>
<dbReference type="GO" id="GO:0030473">
    <property type="term" value="P:nuclear migration along microtubule"/>
    <property type="evidence" value="ECO:0007669"/>
    <property type="project" value="TreeGrafter"/>
</dbReference>
<feature type="region of interest" description="Disordered" evidence="4">
    <location>
        <begin position="331"/>
        <end position="667"/>
    </location>
</feature>
<dbReference type="Pfam" id="PF02187">
    <property type="entry name" value="GAS2"/>
    <property type="match status" value="1"/>
</dbReference>
<dbReference type="PANTHER" id="PTHR37271">
    <property type="entry name" value="KARYOGAMY PROTEIN KAR9"/>
    <property type="match status" value="1"/>
</dbReference>
<evidence type="ECO:0000256" key="4">
    <source>
        <dbReference type="SAM" id="MobiDB-lite"/>
    </source>
</evidence>
<dbReference type="AlphaFoldDB" id="A0A8H7XVB1"/>
<dbReference type="InterPro" id="IPR003108">
    <property type="entry name" value="GAR_dom"/>
</dbReference>
<feature type="compositionally biased region" description="Polar residues" evidence="4">
    <location>
        <begin position="407"/>
        <end position="419"/>
    </location>
</feature>
<gene>
    <name evidence="6" type="ORF">JR316_008489</name>
</gene>
<protein>
    <recommendedName>
        <fullName evidence="5">GAR domain-containing protein</fullName>
    </recommendedName>
</protein>
<organism evidence="6">
    <name type="scientific">Psilocybe cubensis</name>
    <name type="common">Psychedelic mushroom</name>
    <name type="synonym">Stropharia cubensis</name>
    <dbReference type="NCBI Taxonomy" id="181762"/>
    <lineage>
        <taxon>Eukaryota</taxon>
        <taxon>Fungi</taxon>
        <taxon>Dikarya</taxon>
        <taxon>Basidiomycota</taxon>
        <taxon>Agaricomycotina</taxon>
        <taxon>Agaricomycetes</taxon>
        <taxon>Agaricomycetidae</taxon>
        <taxon>Agaricales</taxon>
        <taxon>Agaricineae</taxon>
        <taxon>Strophariaceae</taxon>
        <taxon>Psilocybe</taxon>
    </lineage>
</organism>
<evidence type="ECO:0000259" key="5">
    <source>
        <dbReference type="PROSITE" id="PS51460"/>
    </source>
</evidence>
<keyword evidence="3" id="KW-0206">Cytoskeleton</keyword>
<keyword evidence="2" id="KW-0963">Cytoplasm</keyword>
<feature type="compositionally biased region" description="Low complexity" evidence="4">
    <location>
        <begin position="360"/>
        <end position="379"/>
    </location>
</feature>
<proteinExistence type="predicted"/>
<feature type="compositionally biased region" description="Low complexity" evidence="4">
    <location>
        <begin position="639"/>
        <end position="653"/>
    </location>
</feature>
<dbReference type="EMBL" id="JAFIQS010000008">
    <property type="protein sequence ID" value="KAG5166404.1"/>
    <property type="molecule type" value="Genomic_DNA"/>
</dbReference>
<dbReference type="GO" id="GO:0005816">
    <property type="term" value="C:spindle pole body"/>
    <property type="evidence" value="ECO:0007669"/>
    <property type="project" value="TreeGrafter"/>
</dbReference>
<dbReference type="GO" id="GO:0051293">
    <property type="term" value="P:establishment of spindle localization"/>
    <property type="evidence" value="ECO:0007669"/>
    <property type="project" value="TreeGrafter"/>
</dbReference>
<dbReference type="SUPFAM" id="SSF143575">
    <property type="entry name" value="GAS2 domain-like"/>
    <property type="match status" value="1"/>
</dbReference>
<dbReference type="InterPro" id="IPR036534">
    <property type="entry name" value="GAR_dom_sf"/>
</dbReference>